<dbReference type="PANTHER" id="PTHR42685:SF20">
    <property type="entry name" value="HYDROGENASE, PUTATIVE-RELATED"/>
    <property type="match status" value="1"/>
</dbReference>
<dbReference type="SUPFAM" id="SSF51905">
    <property type="entry name" value="FAD/NAD(P)-binding domain"/>
    <property type="match status" value="1"/>
</dbReference>
<accession>A0A7C2YJV2</accession>
<dbReference type="Proteomes" id="UP000885664">
    <property type="component" value="Unassembled WGS sequence"/>
</dbReference>
<gene>
    <name evidence="1" type="ORF">ENO36_03545</name>
</gene>
<dbReference type="AlphaFoldDB" id="A0A7C2YJV2"/>
<dbReference type="EMBL" id="DSFE01000078">
    <property type="protein sequence ID" value="HEU97911.1"/>
    <property type="molecule type" value="Genomic_DNA"/>
</dbReference>
<sequence>MSIKKVRIFGAGPAGSSFAIEALSLLNIDSLELYDGECPYKKPCGEALLNQDMKIYDIDPPIIKEVKDFYISIEGNVIAERHYSTPIWFIIDKEEWISLMRREVIRLGGKMKCARLRPFTENGFLTIDARGPFTEEKKRRIPIARAILEGEIPYEGVLLDFDPKNVGFYWIFPSKGKKFNAGYGSLLSRKPGDSLLEYLQKIVNKPSVEEISTSIITLEYPSPDNRGGIFKIGEAAGTVFPLTGEGIRPSVYHSKEFAKKLSEGLSIEEAYLRSFRMGRMGEIERQMRSQSRILSLLSKAPNFMRKFALRLLPSFLDSYIKKGEIPFI</sequence>
<reference evidence="1" key="1">
    <citation type="journal article" date="2020" name="mSystems">
        <title>Genome- and Community-Level Interaction Insights into Carbon Utilization and Element Cycling Functions of Hydrothermarchaeota in Hydrothermal Sediment.</title>
        <authorList>
            <person name="Zhou Z."/>
            <person name="Liu Y."/>
            <person name="Xu W."/>
            <person name="Pan J."/>
            <person name="Luo Z.H."/>
            <person name="Li M."/>
        </authorList>
    </citation>
    <scope>NUCLEOTIDE SEQUENCE [LARGE SCALE GENOMIC DNA]</scope>
    <source>
        <strain evidence="1">SpSt-1259</strain>
    </source>
</reference>
<organism evidence="1">
    <name type="scientific">Fervidicoccus fontis</name>
    <dbReference type="NCBI Taxonomy" id="683846"/>
    <lineage>
        <taxon>Archaea</taxon>
        <taxon>Thermoproteota</taxon>
        <taxon>Thermoprotei</taxon>
        <taxon>Fervidicoccales</taxon>
        <taxon>Fervidicoccaceae</taxon>
        <taxon>Fervidicoccus</taxon>
    </lineage>
</organism>
<dbReference type="InterPro" id="IPR036188">
    <property type="entry name" value="FAD/NAD-bd_sf"/>
</dbReference>
<dbReference type="Gene3D" id="3.50.50.60">
    <property type="entry name" value="FAD/NAD(P)-binding domain"/>
    <property type="match status" value="1"/>
</dbReference>
<name>A0A7C2YJV2_9CREN</name>
<evidence type="ECO:0000313" key="1">
    <source>
        <dbReference type="EMBL" id="HEU97911.1"/>
    </source>
</evidence>
<dbReference type="InterPro" id="IPR050407">
    <property type="entry name" value="Geranylgeranyl_reductase"/>
</dbReference>
<dbReference type="PANTHER" id="PTHR42685">
    <property type="entry name" value="GERANYLGERANYL DIPHOSPHATE REDUCTASE"/>
    <property type="match status" value="1"/>
</dbReference>
<comment type="caution">
    <text evidence="1">The sequence shown here is derived from an EMBL/GenBank/DDBJ whole genome shotgun (WGS) entry which is preliminary data.</text>
</comment>
<protein>
    <submittedName>
        <fullName evidence="1">NAD(P)/FAD-dependent oxidoreductase</fullName>
    </submittedName>
</protein>
<proteinExistence type="predicted"/>